<feature type="chain" id="PRO_5020334091" evidence="2">
    <location>
        <begin position="21"/>
        <end position="574"/>
    </location>
</feature>
<protein>
    <submittedName>
        <fullName evidence="3">Uncharacterized protein</fullName>
    </submittedName>
</protein>
<feature type="region of interest" description="Disordered" evidence="1">
    <location>
        <begin position="368"/>
        <end position="398"/>
    </location>
</feature>
<dbReference type="EMBL" id="NAJN01000715">
    <property type="protein sequence ID" value="TKA69609.1"/>
    <property type="molecule type" value="Genomic_DNA"/>
</dbReference>
<name>A0A4V5NHC0_9PEZI</name>
<feature type="compositionally biased region" description="Low complexity" evidence="1">
    <location>
        <begin position="489"/>
        <end position="532"/>
    </location>
</feature>
<keyword evidence="2" id="KW-0732">Signal</keyword>
<feature type="region of interest" description="Disordered" evidence="1">
    <location>
        <begin position="489"/>
        <end position="546"/>
    </location>
</feature>
<feature type="region of interest" description="Disordered" evidence="1">
    <location>
        <begin position="73"/>
        <end position="156"/>
    </location>
</feature>
<evidence type="ECO:0000313" key="3">
    <source>
        <dbReference type="EMBL" id="TKA69609.1"/>
    </source>
</evidence>
<feature type="compositionally biased region" description="Pro residues" evidence="1">
    <location>
        <begin position="373"/>
        <end position="391"/>
    </location>
</feature>
<gene>
    <name evidence="3" type="ORF">B0A49_07795</name>
</gene>
<feature type="signal peptide" evidence="2">
    <location>
        <begin position="1"/>
        <end position="20"/>
    </location>
</feature>
<dbReference type="AlphaFoldDB" id="A0A4V5NHC0"/>
<evidence type="ECO:0000256" key="2">
    <source>
        <dbReference type="SAM" id="SignalP"/>
    </source>
</evidence>
<organism evidence="3 4">
    <name type="scientific">Cryomyces minteri</name>
    <dbReference type="NCBI Taxonomy" id="331657"/>
    <lineage>
        <taxon>Eukaryota</taxon>
        <taxon>Fungi</taxon>
        <taxon>Dikarya</taxon>
        <taxon>Ascomycota</taxon>
        <taxon>Pezizomycotina</taxon>
        <taxon>Dothideomycetes</taxon>
        <taxon>Dothideomycetes incertae sedis</taxon>
        <taxon>Cryomyces</taxon>
    </lineage>
</organism>
<feature type="compositionally biased region" description="Polar residues" evidence="1">
    <location>
        <begin position="87"/>
        <end position="99"/>
    </location>
</feature>
<feature type="compositionally biased region" description="Low complexity" evidence="1">
    <location>
        <begin position="140"/>
        <end position="153"/>
    </location>
</feature>
<evidence type="ECO:0000313" key="4">
    <source>
        <dbReference type="Proteomes" id="UP000308768"/>
    </source>
</evidence>
<feature type="compositionally biased region" description="Low complexity" evidence="1">
    <location>
        <begin position="104"/>
        <end position="119"/>
    </location>
</feature>
<accession>A0A4V5NHC0</accession>
<keyword evidence="4" id="KW-1185">Reference proteome</keyword>
<comment type="caution">
    <text evidence="3">The sequence shown here is derived from an EMBL/GenBank/DDBJ whole genome shotgun (WGS) entry which is preliminary data.</text>
</comment>
<proteinExistence type="predicted"/>
<reference evidence="3 4" key="1">
    <citation type="submission" date="2017-03" db="EMBL/GenBank/DDBJ databases">
        <title>Genomes of endolithic fungi from Antarctica.</title>
        <authorList>
            <person name="Coleine C."/>
            <person name="Masonjones S."/>
            <person name="Stajich J.E."/>
        </authorList>
    </citation>
    <scope>NUCLEOTIDE SEQUENCE [LARGE SCALE GENOMIC DNA]</scope>
    <source>
        <strain evidence="3 4">CCFEE 5187</strain>
    </source>
</reference>
<dbReference type="Proteomes" id="UP000308768">
    <property type="component" value="Unassembled WGS sequence"/>
</dbReference>
<sequence>MKARRVGCAAALLGVCLARAQLLVESTRITALRVRSPARSTVGEVVCADTVTATDWVDCGGCETVLSRDGADAAARETRQPTGAIPTVTTTFCSPSGRTPQPAPSALARRAAQPSRRPSTSTSGLPPRPPSVLPRALETASPVRSAAAESASSTTVDWAEPDVLEFESRFDERVRLEGLDSGEERHVPRDPELTAARTVQRRATWHTMHLPTNSATEVATQLYMPGGADGTANTARPTNKNVHAIATLTAPRDPRLGTLAGQPYTLYLSEISTCYDRTTFPLRARAARSASTAHPRTAVEQAGAVMTPVPAIEPRAAAGTPCPSTVVEQLIPSMPAHTRHLNRVVRTTTALVTEAPFSRACATFTTAVAARSAPPPSPPSNRPSTPTPTPTPGVDDPAEAATTHAATLQARARWTTRTDTLTLYTPAHPRWYSFWGVRLANPTRSRHLNRMRPTATLTTTRTLDLDAPAKVVFGVTLGARGAAVSEAGARAADTPGARAVSVARASEPAAAAEPDAAGNSPSSSSSSPSSYSAGREPGRDTTSAQLAGRADIWGILGLRVQRRQQWDEEEEERL</sequence>
<evidence type="ECO:0000256" key="1">
    <source>
        <dbReference type="SAM" id="MobiDB-lite"/>
    </source>
</evidence>